<evidence type="ECO:0000256" key="2">
    <source>
        <dbReference type="ARBA" id="ARBA00022649"/>
    </source>
</evidence>
<gene>
    <name evidence="10" type="ORF">CKO40_21735</name>
</gene>
<evidence type="ECO:0000259" key="9">
    <source>
        <dbReference type="Pfam" id="PF01850"/>
    </source>
</evidence>
<comment type="similarity">
    <text evidence="7">Belongs to the PINc/VapC protein family.</text>
</comment>
<keyword evidence="5" id="KW-0378">Hydrolase</keyword>
<dbReference type="Pfam" id="PF01850">
    <property type="entry name" value="PIN"/>
    <property type="match status" value="1"/>
</dbReference>
<evidence type="ECO:0000256" key="3">
    <source>
        <dbReference type="ARBA" id="ARBA00022722"/>
    </source>
</evidence>
<sequence>MGYRIDTNVWSELQKGKRANAGVRRWYASVEPEALHVSVLVVGEVRRGIERLRRRDPQQAERLEQRLEALKVAMGDRILPISAAIAERWGTLGVPDPLLHYLVGMPVKRPPADEKPRAQLRCRCCAAPMRIVRTGMPPRPQSSASPPPLAAAEAPVM</sequence>
<dbReference type="EMBL" id="NRSJ01000063">
    <property type="protein sequence ID" value="MBK1707081.1"/>
    <property type="molecule type" value="Genomic_DNA"/>
</dbReference>
<keyword evidence="3" id="KW-0540">Nuclease</keyword>
<dbReference type="Proteomes" id="UP001296776">
    <property type="component" value="Unassembled WGS sequence"/>
</dbReference>
<dbReference type="Gene3D" id="3.40.50.1010">
    <property type="entry name" value="5'-nuclease"/>
    <property type="match status" value="1"/>
</dbReference>
<feature type="compositionally biased region" description="Pro residues" evidence="8">
    <location>
        <begin position="137"/>
        <end position="149"/>
    </location>
</feature>
<feature type="region of interest" description="Disordered" evidence="8">
    <location>
        <begin position="134"/>
        <end position="157"/>
    </location>
</feature>
<protein>
    <recommendedName>
        <fullName evidence="9">PIN domain-containing protein</fullName>
    </recommendedName>
</protein>
<dbReference type="SUPFAM" id="SSF88723">
    <property type="entry name" value="PIN domain-like"/>
    <property type="match status" value="1"/>
</dbReference>
<accession>A0AAJ0U895</accession>
<evidence type="ECO:0000256" key="4">
    <source>
        <dbReference type="ARBA" id="ARBA00022723"/>
    </source>
</evidence>
<keyword evidence="6" id="KW-0460">Magnesium</keyword>
<comment type="cofactor">
    <cofactor evidence="1">
        <name>Mg(2+)</name>
        <dbReference type="ChEBI" id="CHEBI:18420"/>
    </cofactor>
</comment>
<dbReference type="PANTHER" id="PTHR33653">
    <property type="entry name" value="RIBONUCLEASE VAPC2"/>
    <property type="match status" value="1"/>
</dbReference>
<proteinExistence type="inferred from homology"/>
<dbReference type="InterPro" id="IPR050556">
    <property type="entry name" value="Type_II_TA_system_RNase"/>
</dbReference>
<dbReference type="GO" id="GO:0046872">
    <property type="term" value="F:metal ion binding"/>
    <property type="evidence" value="ECO:0007669"/>
    <property type="project" value="UniProtKB-KW"/>
</dbReference>
<dbReference type="InterPro" id="IPR002716">
    <property type="entry name" value="PIN_dom"/>
</dbReference>
<dbReference type="AlphaFoldDB" id="A0AAJ0U895"/>
<reference evidence="10" key="1">
    <citation type="submission" date="2017-08" db="EMBL/GenBank/DDBJ databases">
        <authorList>
            <person name="Imhoff J.F."/>
            <person name="Rahn T."/>
            <person name="Kuenzel S."/>
            <person name="Neulinger S.C."/>
        </authorList>
    </citation>
    <scope>NUCLEOTIDE SEQUENCE</scope>
    <source>
        <strain evidence="10">DSM 11080</strain>
    </source>
</reference>
<organism evidence="10 11">
    <name type="scientific">Halochromatium glycolicum</name>
    <dbReference type="NCBI Taxonomy" id="85075"/>
    <lineage>
        <taxon>Bacteria</taxon>
        <taxon>Pseudomonadati</taxon>
        <taxon>Pseudomonadota</taxon>
        <taxon>Gammaproteobacteria</taxon>
        <taxon>Chromatiales</taxon>
        <taxon>Chromatiaceae</taxon>
        <taxon>Halochromatium</taxon>
    </lineage>
</organism>
<keyword evidence="2" id="KW-1277">Toxin-antitoxin system</keyword>
<feature type="domain" description="PIN" evidence="9">
    <location>
        <begin position="5"/>
        <end position="91"/>
    </location>
</feature>
<name>A0AAJ0U895_9GAMM</name>
<dbReference type="PANTHER" id="PTHR33653:SF1">
    <property type="entry name" value="RIBONUCLEASE VAPC2"/>
    <property type="match status" value="1"/>
</dbReference>
<evidence type="ECO:0000256" key="7">
    <source>
        <dbReference type="ARBA" id="ARBA00038093"/>
    </source>
</evidence>
<keyword evidence="11" id="KW-1185">Reference proteome</keyword>
<reference evidence="10" key="2">
    <citation type="journal article" date="2020" name="Microorganisms">
        <title>Osmotic Adaptation and Compatible Solute Biosynthesis of Phototrophic Bacteria as Revealed from Genome Analyses.</title>
        <authorList>
            <person name="Imhoff J.F."/>
            <person name="Rahn T."/>
            <person name="Kunzel S."/>
            <person name="Keller A."/>
            <person name="Neulinger S.C."/>
        </authorList>
    </citation>
    <scope>NUCLEOTIDE SEQUENCE</scope>
    <source>
        <strain evidence="10">DSM 11080</strain>
    </source>
</reference>
<evidence type="ECO:0000313" key="11">
    <source>
        <dbReference type="Proteomes" id="UP001296776"/>
    </source>
</evidence>
<evidence type="ECO:0000313" key="10">
    <source>
        <dbReference type="EMBL" id="MBK1707081.1"/>
    </source>
</evidence>
<evidence type="ECO:0000256" key="6">
    <source>
        <dbReference type="ARBA" id="ARBA00022842"/>
    </source>
</evidence>
<evidence type="ECO:0000256" key="8">
    <source>
        <dbReference type="SAM" id="MobiDB-lite"/>
    </source>
</evidence>
<dbReference type="GO" id="GO:0004518">
    <property type="term" value="F:nuclease activity"/>
    <property type="evidence" value="ECO:0007669"/>
    <property type="project" value="UniProtKB-KW"/>
</dbReference>
<dbReference type="InterPro" id="IPR029060">
    <property type="entry name" value="PIN-like_dom_sf"/>
</dbReference>
<evidence type="ECO:0000256" key="1">
    <source>
        <dbReference type="ARBA" id="ARBA00001946"/>
    </source>
</evidence>
<keyword evidence="4" id="KW-0479">Metal-binding</keyword>
<evidence type="ECO:0000256" key="5">
    <source>
        <dbReference type="ARBA" id="ARBA00022801"/>
    </source>
</evidence>
<dbReference type="GO" id="GO:0016787">
    <property type="term" value="F:hydrolase activity"/>
    <property type="evidence" value="ECO:0007669"/>
    <property type="project" value="UniProtKB-KW"/>
</dbReference>
<dbReference type="RefSeq" id="WP_200348561.1">
    <property type="nucleotide sequence ID" value="NZ_NRSJ01000063.1"/>
</dbReference>
<comment type="caution">
    <text evidence="10">The sequence shown here is derived from an EMBL/GenBank/DDBJ whole genome shotgun (WGS) entry which is preliminary data.</text>
</comment>